<dbReference type="AlphaFoldDB" id="A0A645AT67"/>
<dbReference type="EMBL" id="VSSQ01015768">
    <property type="protein sequence ID" value="MPM56462.1"/>
    <property type="molecule type" value="Genomic_DNA"/>
</dbReference>
<gene>
    <name evidence="3" type="ORF">SDC9_103267</name>
</gene>
<name>A0A645AT67_9ZZZZ</name>
<dbReference type="InterPro" id="IPR003806">
    <property type="entry name" value="ATP-grasp_PylC-type"/>
</dbReference>
<dbReference type="InterPro" id="IPR048764">
    <property type="entry name" value="PylC_N"/>
</dbReference>
<feature type="domain" description="ATP-grasp fold PylC-type" evidence="1">
    <location>
        <begin position="115"/>
        <end position="263"/>
    </location>
</feature>
<reference evidence="3" key="1">
    <citation type="submission" date="2019-08" db="EMBL/GenBank/DDBJ databases">
        <authorList>
            <person name="Kucharzyk K."/>
            <person name="Murdoch R.W."/>
            <person name="Higgins S."/>
            <person name="Loffler F."/>
        </authorList>
    </citation>
    <scope>NUCLEOTIDE SEQUENCE</scope>
</reference>
<dbReference type="Gene3D" id="3.30.470.20">
    <property type="entry name" value="ATP-grasp fold, B domain"/>
    <property type="match status" value="1"/>
</dbReference>
<dbReference type="SUPFAM" id="SSF56059">
    <property type="entry name" value="Glutathione synthetase ATP-binding domain-like"/>
    <property type="match status" value="1"/>
</dbReference>
<evidence type="ECO:0000313" key="3">
    <source>
        <dbReference type="EMBL" id="MPM56462.1"/>
    </source>
</evidence>
<comment type="caution">
    <text evidence="3">The sequence shown here is derived from an EMBL/GenBank/DDBJ whole genome shotgun (WGS) entry which is preliminary data.</text>
</comment>
<dbReference type="Pfam" id="PF02655">
    <property type="entry name" value="ATP-grasp_3"/>
    <property type="match status" value="1"/>
</dbReference>
<sequence>MKRVLILAGGTATAWHLVNEIEKYYKNCIEVYICDTNPKHLIPSSKKAKKFIQVPPIYSELYYDFMIDTLKENKIDIIIPLIDFDLSIFSNDNKDLQNINVKSSAPSKTVAKLLSNKYNMSKYLEGIDVKTPKLYSIDDIEMDKEYILKPKVGFGSRGVIKCRGGEVKLHYNEDYIIQELCKPKEITVEVFNNESTIQTICRERLEVKSGVCTKARIFEDIQLKSIVEKILINIEFPTASCIQFMLNENNQWCVIDINLRLGAGTALSSKVGWQLARASLAQWTERFSSSDEYFKEIKEDKYVVRVYEEVEMI</sequence>
<evidence type="ECO:0000259" key="2">
    <source>
        <dbReference type="Pfam" id="PF21360"/>
    </source>
</evidence>
<feature type="domain" description="PylC N-terminal" evidence="2">
    <location>
        <begin position="4"/>
        <end position="102"/>
    </location>
</feature>
<evidence type="ECO:0000259" key="1">
    <source>
        <dbReference type="Pfam" id="PF02655"/>
    </source>
</evidence>
<accession>A0A645AT67</accession>
<protein>
    <submittedName>
        <fullName evidence="3">Uncharacterized protein</fullName>
    </submittedName>
</protein>
<dbReference type="Gene3D" id="3.40.50.20">
    <property type="match status" value="1"/>
</dbReference>
<proteinExistence type="predicted"/>
<organism evidence="3">
    <name type="scientific">bioreactor metagenome</name>
    <dbReference type="NCBI Taxonomy" id="1076179"/>
    <lineage>
        <taxon>unclassified sequences</taxon>
        <taxon>metagenomes</taxon>
        <taxon>ecological metagenomes</taxon>
    </lineage>
</organism>
<dbReference type="GO" id="GO:0046872">
    <property type="term" value="F:metal ion binding"/>
    <property type="evidence" value="ECO:0007669"/>
    <property type="project" value="InterPro"/>
</dbReference>
<dbReference type="GO" id="GO:0005524">
    <property type="term" value="F:ATP binding"/>
    <property type="evidence" value="ECO:0007669"/>
    <property type="project" value="InterPro"/>
</dbReference>
<dbReference type="Pfam" id="PF21360">
    <property type="entry name" value="PylC-like_N"/>
    <property type="match status" value="1"/>
</dbReference>